<accession>A0A1D2MU56</accession>
<dbReference type="Proteomes" id="UP000094527">
    <property type="component" value="Unassembled WGS sequence"/>
</dbReference>
<name>A0A1D2MU56_ORCCI</name>
<dbReference type="AlphaFoldDB" id="A0A1D2MU56"/>
<sequence length="197" mass="21354">MTAEQVRMELLQSQVCLVLVPTKEFKIAEMILILFLVHLIAQASTSSVGIRSIEITQPGEGTSGSNLPVVHGIRSCGGNGQVLEWRFEPCTATENDELCKIPGDDNLKRPGEIDFIPSRDISSLGLRLTLESDGEAKTVFEKALSNSSVQAGERYTMHATGGAKRDLKGKTVTIQFILFNVDGGDVEVCSEADFLVI</sequence>
<dbReference type="EMBL" id="LJIJ01000519">
    <property type="protein sequence ID" value="ODM96639.1"/>
    <property type="molecule type" value="Genomic_DNA"/>
</dbReference>
<organism evidence="1 2">
    <name type="scientific">Orchesella cincta</name>
    <name type="common">Springtail</name>
    <name type="synonym">Podura cincta</name>
    <dbReference type="NCBI Taxonomy" id="48709"/>
    <lineage>
        <taxon>Eukaryota</taxon>
        <taxon>Metazoa</taxon>
        <taxon>Ecdysozoa</taxon>
        <taxon>Arthropoda</taxon>
        <taxon>Hexapoda</taxon>
        <taxon>Collembola</taxon>
        <taxon>Entomobryomorpha</taxon>
        <taxon>Entomobryoidea</taxon>
        <taxon>Orchesellidae</taxon>
        <taxon>Orchesellinae</taxon>
        <taxon>Orchesella</taxon>
    </lineage>
</organism>
<proteinExistence type="predicted"/>
<protein>
    <submittedName>
        <fullName evidence="1">Uncharacterized protein</fullName>
    </submittedName>
</protein>
<keyword evidence="2" id="KW-1185">Reference proteome</keyword>
<evidence type="ECO:0000313" key="2">
    <source>
        <dbReference type="Proteomes" id="UP000094527"/>
    </source>
</evidence>
<dbReference type="OrthoDB" id="8293118at2759"/>
<evidence type="ECO:0000313" key="1">
    <source>
        <dbReference type="EMBL" id="ODM96639.1"/>
    </source>
</evidence>
<comment type="caution">
    <text evidence="1">The sequence shown here is derived from an EMBL/GenBank/DDBJ whole genome shotgun (WGS) entry which is preliminary data.</text>
</comment>
<dbReference type="OMA" id="AGERYTM"/>
<gene>
    <name evidence="1" type="ORF">Ocin01_10042</name>
</gene>
<reference evidence="1 2" key="1">
    <citation type="journal article" date="2016" name="Genome Biol. Evol.">
        <title>Gene Family Evolution Reflects Adaptation to Soil Environmental Stressors in the Genome of the Collembolan Orchesella cincta.</title>
        <authorList>
            <person name="Faddeeva-Vakhrusheva A."/>
            <person name="Derks M.F."/>
            <person name="Anvar S.Y."/>
            <person name="Agamennone V."/>
            <person name="Suring W."/>
            <person name="Smit S."/>
            <person name="van Straalen N.M."/>
            <person name="Roelofs D."/>
        </authorList>
    </citation>
    <scope>NUCLEOTIDE SEQUENCE [LARGE SCALE GENOMIC DNA]</scope>
    <source>
        <tissue evidence="1">Mixed pool</tissue>
    </source>
</reference>